<feature type="compositionally biased region" description="Polar residues" evidence="1">
    <location>
        <begin position="644"/>
        <end position="654"/>
    </location>
</feature>
<organism evidence="3 4">
    <name type="scientific">Collybiopsis confluens</name>
    <dbReference type="NCBI Taxonomy" id="2823264"/>
    <lineage>
        <taxon>Eukaryota</taxon>
        <taxon>Fungi</taxon>
        <taxon>Dikarya</taxon>
        <taxon>Basidiomycota</taxon>
        <taxon>Agaricomycotina</taxon>
        <taxon>Agaricomycetes</taxon>
        <taxon>Agaricomycetidae</taxon>
        <taxon>Agaricales</taxon>
        <taxon>Marasmiineae</taxon>
        <taxon>Omphalotaceae</taxon>
        <taxon>Collybiopsis</taxon>
    </lineage>
</organism>
<accession>A0A8H5M097</accession>
<reference evidence="3 4" key="1">
    <citation type="journal article" date="2020" name="ISME J.">
        <title>Uncovering the hidden diversity of litter-decomposition mechanisms in mushroom-forming fungi.</title>
        <authorList>
            <person name="Floudas D."/>
            <person name="Bentzer J."/>
            <person name="Ahren D."/>
            <person name="Johansson T."/>
            <person name="Persson P."/>
            <person name="Tunlid A."/>
        </authorList>
    </citation>
    <scope>NUCLEOTIDE SEQUENCE [LARGE SCALE GENOMIC DNA]</scope>
    <source>
        <strain evidence="3 4">CBS 406.79</strain>
    </source>
</reference>
<keyword evidence="4" id="KW-1185">Reference proteome</keyword>
<feature type="domain" description="Metallo-beta-lactamase" evidence="2">
    <location>
        <begin position="318"/>
        <end position="382"/>
    </location>
</feature>
<dbReference type="Pfam" id="PF00753">
    <property type="entry name" value="Lactamase_B"/>
    <property type="match status" value="1"/>
</dbReference>
<evidence type="ECO:0000256" key="1">
    <source>
        <dbReference type="SAM" id="MobiDB-lite"/>
    </source>
</evidence>
<protein>
    <recommendedName>
        <fullName evidence="2">Metallo-beta-lactamase domain-containing protein</fullName>
    </recommendedName>
</protein>
<dbReference type="GO" id="GO:0042781">
    <property type="term" value="F:3'-tRNA processing endoribonuclease activity"/>
    <property type="evidence" value="ECO:0007669"/>
    <property type="project" value="TreeGrafter"/>
</dbReference>
<feature type="region of interest" description="Disordered" evidence="1">
    <location>
        <begin position="636"/>
        <end position="736"/>
    </location>
</feature>
<sequence>MAASFTPSNVVEMSKEKEWAAALGLLDWDNTSIIFTKRSLIEFLKYTGTTVDTNLQSISKLPSMFTSSPLPVPLKFASGYAKFGQISTPISTSESAPAVAPSTSTTTAADTEGYKPSRRVRQAPGGGHSDIFGTNDEDDALAQAPPKEVDVRPGALFFVHRFISLTIAQDFESVDSQTVPQQEAPADDEHTGINFTSHVKPSRRVRTVPGGTSSLSNLWDSNDQQGEFKPTRRWSGQHHRVNGVFIAVVTTRPSHHGEKVEFKVWNLQFGFSLATLPDRCMSSARSVGPRLKMLYTKMSVTFLGTSSGGGPSASRNCSSLVADLLGNGTLWMIDCAEGTLRQFQMQPFSPARSNPRLSQVKKIFITHMHADHIMGIVPLLRNVLFPVPVGGDATQLANLRKPGPSIEIYGPAGIRNFIRSVLNMTFTKTADKYVVHELLTPTDGVTSCEPLVMHGSEIPGQDILCSSSNGLWKDVTQQKGVFGTLAVDAGPILHREPCIGYIFRETVEPFRKIVILGDTYAHIPQEIDPKAKRSYETVKEKTLARGHSMPEMAGTFAKAIGAKNLVLNHIGGRFPAPDANTSYRLKGVRANVITEIERQASEAWGMGTARAAWDFMHVTIPALESSPQDVNAHELSDLQADIPHNNTRSTSDGANSREMPSGNYERKRGHGNWSSGSRPNIEKMPSGNYGRGRGNWNDRSSSGIPDIDHGSRRTQSRESSEQTTVASIEEPEGRAW</sequence>
<feature type="compositionally biased region" description="Polar residues" evidence="1">
    <location>
        <begin position="210"/>
        <end position="225"/>
    </location>
</feature>
<feature type="region of interest" description="Disordered" evidence="1">
    <location>
        <begin position="92"/>
        <end position="140"/>
    </location>
</feature>
<dbReference type="GO" id="GO:0005634">
    <property type="term" value="C:nucleus"/>
    <property type="evidence" value="ECO:0007669"/>
    <property type="project" value="TreeGrafter"/>
</dbReference>
<dbReference type="EMBL" id="JAACJN010000090">
    <property type="protein sequence ID" value="KAF5376535.1"/>
    <property type="molecule type" value="Genomic_DNA"/>
</dbReference>
<dbReference type="OrthoDB" id="527344at2759"/>
<gene>
    <name evidence="3" type="ORF">D9757_008283</name>
</gene>
<dbReference type="SUPFAM" id="SSF56281">
    <property type="entry name" value="Metallo-hydrolase/oxidoreductase"/>
    <property type="match status" value="1"/>
</dbReference>
<evidence type="ECO:0000259" key="2">
    <source>
        <dbReference type="Pfam" id="PF00753"/>
    </source>
</evidence>
<dbReference type="PANTHER" id="PTHR46018">
    <property type="entry name" value="ZINC PHOSPHODIESTERASE ELAC PROTEIN 1"/>
    <property type="match status" value="1"/>
</dbReference>
<feature type="compositionally biased region" description="Low complexity" evidence="1">
    <location>
        <begin position="92"/>
        <end position="109"/>
    </location>
</feature>
<feature type="region of interest" description="Disordered" evidence="1">
    <location>
        <begin position="183"/>
        <end position="233"/>
    </location>
</feature>
<dbReference type="PANTHER" id="PTHR46018:SF2">
    <property type="entry name" value="ZINC PHOSPHODIESTERASE ELAC PROTEIN 1"/>
    <property type="match status" value="1"/>
</dbReference>
<comment type="caution">
    <text evidence="3">The sequence shown here is derived from an EMBL/GenBank/DDBJ whole genome shotgun (WGS) entry which is preliminary data.</text>
</comment>
<evidence type="ECO:0000313" key="4">
    <source>
        <dbReference type="Proteomes" id="UP000518752"/>
    </source>
</evidence>
<dbReference type="AlphaFoldDB" id="A0A8H5M097"/>
<dbReference type="InterPro" id="IPR036866">
    <property type="entry name" value="RibonucZ/Hydroxyglut_hydro"/>
</dbReference>
<proteinExistence type="predicted"/>
<name>A0A8H5M097_9AGAR</name>
<dbReference type="Proteomes" id="UP000518752">
    <property type="component" value="Unassembled WGS sequence"/>
</dbReference>
<feature type="compositionally biased region" description="Basic and acidic residues" evidence="1">
    <location>
        <begin position="706"/>
        <end position="720"/>
    </location>
</feature>
<dbReference type="InterPro" id="IPR001279">
    <property type="entry name" value="Metallo-B-lactamas"/>
</dbReference>
<evidence type="ECO:0000313" key="3">
    <source>
        <dbReference type="EMBL" id="KAF5376535.1"/>
    </source>
</evidence>
<dbReference type="Gene3D" id="3.60.15.10">
    <property type="entry name" value="Ribonuclease Z/Hydroxyacylglutathione hydrolase-like"/>
    <property type="match status" value="1"/>
</dbReference>